<evidence type="ECO:0000313" key="2">
    <source>
        <dbReference type="Proteomes" id="UP000006055"/>
    </source>
</evidence>
<dbReference type="RefSeq" id="WP_014810129.1">
    <property type="nucleotide sequence ID" value="NC_018025.1"/>
</dbReference>
<dbReference type="AlphaFoldDB" id="I4C5Z5"/>
<dbReference type="EMBL" id="CP003360">
    <property type="protein sequence ID" value="AFM24986.1"/>
    <property type="molecule type" value="Genomic_DNA"/>
</dbReference>
<sequence>MPHTLYAADTYRAALMMDDIQNIVDLLGKEQIDLARLKCTYHLRANLRTNEQDKYRNIAAAIWSRGYMWRIAD</sequence>
<reference evidence="2" key="1">
    <citation type="submission" date="2012-06" db="EMBL/GenBank/DDBJ databases">
        <title>Complete sequence of chromosome of Desulfomonile tiedjei DSM 6799.</title>
        <authorList>
            <person name="Lucas S."/>
            <person name="Copeland A."/>
            <person name="Lapidus A."/>
            <person name="Glavina del Rio T."/>
            <person name="Dalin E."/>
            <person name="Tice H."/>
            <person name="Bruce D."/>
            <person name="Goodwin L."/>
            <person name="Pitluck S."/>
            <person name="Peters L."/>
            <person name="Ovchinnikova G."/>
            <person name="Zeytun A."/>
            <person name="Lu M."/>
            <person name="Kyrpides N."/>
            <person name="Mavromatis K."/>
            <person name="Ivanova N."/>
            <person name="Brettin T."/>
            <person name="Detter J.C."/>
            <person name="Han C."/>
            <person name="Larimer F."/>
            <person name="Land M."/>
            <person name="Hauser L."/>
            <person name="Markowitz V."/>
            <person name="Cheng J.-F."/>
            <person name="Hugenholtz P."/>
            <person name="Woyke T."/>
            <person name="Wu D."/>
            <person name="Spring S."/>
            <person name="Schroeder M."/>
            <person name="Brambilla E."/>
            <person name="Klenk H.-P."/>
            <person name="Eisen J.A."/>
        </authorList>
    </citation>
    <scope>NUCLEOTIDE SEQUENCE [LARGE SCALE GENOMIC DNA]</scope>
    <source>
        <strain evidence="2">ATCC 49306 / DSM 6799 / DCB-1</strain>
    </source>
</reference>
<dbReference type="KEGG" id="dti:Desti_2298"/>
<evidence type="ECO:0000313" key="1">
    <source>
        <dbReference type="EMBL" id="AFM24986.1"/>
    </source>
</evidence>
<protein>
    <submittedName>
        <fullName evidence="1">Uncharacterized protein</fullName>
    </submittedName>
</protein>
<dbReference type="Proteomes" id="UP000006055">
    <property type="component" value="Chromosome"/>
</dbReference>
<gene>
    <name evidence="1" type="ordered locus">Desti_2298</name>
</gene>
<dbReference type="HOGENOM" id="CLU_2698678_0_0_7"/>
<accession>I4C5Z5</accession>
<name>I4C5Z5_DESTA</name>
<keyword evidence="2" id="KW-1185">Reference proteome</keyword>
<proteinExistence type="predicted"/>
<organism evidence="1 2">
    <name type="scientific">Desulfomonile tiedjei (strain ATCC 49306 / DSM 6799 / DCB-1)</name>
    <dbReference type="NCBI Taxonomy" id="706587"/>
    <lineage>
        <taxon>Bacteria</taxon>
        <taxon>Pseudomonadati</taxon>
        <taxon>Thermodesulfobacteriota</taxon>
        <taxon>Desulfomonilia</taxon>
        <taxon>Desulfomonilales</taxon>
        <taxon>Desulfomonilaceae</taxon>
        <taxon>Desulfomonile</taxon>
    </lineage>
</organism>